<dbReference type="EC" id="3.2.1.52" evidence="3"/>
<dbReference type="PANTHER" id="PTHR22600">
    <property type="entry name" value="BETA-HEXOSAMINIDASE"/>
    <property type="match status" value="1"/>
</dbReference>
<evidence type="ECO:0000256" key="3">
    <source>
        <dbReference type="ARBA" id="ARBA00012663"/>
    </source>
</evidence>
<dbReference type="Proteomes" id="UP000826195">
    <property type="component" value="Unassembled WGS sequence"/>
</dbReference>
<accession>A0AAV7IL58</accession>
<dbReference type="PANTHER" id="PTHR22600:SF26">
    <property type="entry name" value="BETA-N-ACETYLHEXOSAMINIDASE"/>
    <property type="match status" value="1"/>
</dbReference>
<feature type="domain" description="Glycoside hydrolase family 20 catalytic" evidence="6">
    <location>
        <begin position="16"/>
        <end position="172"/>
    </location>
</feature>
<evidence type="ECO:0000256" key="1">
    <source>
        <dbReference type="ARBA" id="ARBA00001231"/>
    </source>
</evidence>
<dbReference type="EMBL" id="JAHXZJ010001492">
    <property type="protein sequence ID" value="KAH0552731.1"/>
    <property type="molecule type" value="Genomic_DNA"/>
</dbReference>
<evidence type="ECO:0000256" key="5">
    <source>
        <dbReference type="ARBA" id="ARBA00022801"/>
    </source>
</evidence>
<dbReference type="InterPro" id="IPR015883">
    <property type="entry name" value="Glyco_hydro_20_cat"/>
</dbReference>
<dbReference type="GO" id="GO:0030203">
    <property type="term" value="P:glycosaminoglycan metabolic process"/>
    <property type="evidence" value="ECO:0007669"/>
    <property type="project" value="TreeGrafter"/>
</dbReference>
<reference evidence="7 8" key="1">
    <citation type="journal article" date="2021" name="J. Hered.">
        <title>A chromosome-level genome assembly of the parasitoid wasp, Cotesia glomerata (Hymenoptera: Braconidae).</title>
        <authorList>
            <person name="Pinto B.J."/>
            <person name="Weis J.J."/>
            <person name="Gamble T."/>
            <person name="Ode P.J."/>
            <person name="Paul R."/>
            <person name="Zaspel J.M."/>
        </authorList>
    </citation>
    <scope>NUCLEOTIDE SEQUENCE [LARGE SCALE GENOMIC DNA]</scope>
    <source>
        <strain evidence="7">CgM1</strain>
    </source>
</reference>
<name>A0AAV7IL58_COTGL</name>
<dbReference type="PRINTS" id="PR00738">
    <property type="entry name" value="GLHYDRLASE20"/>
</dbReference>
<dbReference type="GO" id="GO:0016231">
    <property type="term" value="F:beta-N-acetylglucosaminidase activity"/>
    <property type="evidence" value="ECO:0007669"/>
    <property type="project" value="TreeGrafter"/>
</dbReference>
<comment type="caution">
    <text evidence="7">The sequence shown here is derived from an EMBL/GenBank/DDBJ whole genome shotgun (WGS) entry which is preliminary data.</text>
</comment>
<evidence type="ECO:0000313" key="8">
    <source>
        <dbReference type="Proteomes" id="UP000826195"/>
    </source>
</evidence>
<dbReference type="Pfam" id="PF00728">
    <property type="entry name" value="Glyco_hydro_20"/>
    <property type="match status" value="1"/>
</dbReference>
<evidence type="ECO:0000313" key="7">
    <source>
        <dbReference type="EMBL" id="KAH0552731.1"/>
    </source>
</evidence>
<dbReference type="GO" id="GO:0005975">
    <property type="term" value="P:carbohydrate metabolic process"/>
    <property type="evidence" value="ECO:0007669"/>
    <property type="project" value="InterPro"/>
</dbReference>
<dbReference type="SUPFAM" id="SSF51445">
    <property type="entry name" value="(Trans)glycosidases"/>
    <property type="match status" value="1"/>
</dbReference>
<dbReference type="InterPro" id="IPR025705">
    <property type="entry name" value="Beta_hexosaminidase_sua/sub"/>
</dbReference>
<gene>
    <name evidence="7" type="ORF">KQX54_014551</name>
</gene>
<dbReference type="Gene3D" id="3.20.20.80">
    <property type="entry name" value="Glycosidases"/>
    <property type="match status" value="1"/>
</dbReference>
<keyword evidence="5" id="KW-0378">Hydrolase</keyword>
<evidence type="ECO:0000256" key="2">
    <source>
        <dbReference type="ARBA" id="ARBA00006285"/>
    </source>
</evidence>
<evidence type="ECO:0000259" key="6">
    <source>
        <dbReference type="Pfam" id="PF00728"/>
    </source>
</evidence>
<comment type="catalytic activity">
    <reaction evidence="1">
        <text>Hydrolysis of terminal non-reducing N-acetyl-D-hexosamine residues in N-acetyl-beta-D-hexosaminides.</text>
        <dbReference type="EC" id="3.2.1.52"/>
    </reaction>
</comment>
<dbReference type="AlphaFoldDB" id="A0AAV7IL58"/>
<dbReference type="InterPro" id="IPR017853">
    <property type="entry name" value="GH"/>
</dbReference>
<sequence>MTNRGWSLDDNGFMKLWMYFQELAFEKLNSGDEKIEKAVLWTSSLTDEEYLKFLDPEKYIIQIWTDIYDSTIRRLLENDFQVIISNYDALYLDCGVEAWIGEGSNWCSPYKGWKKIYNNSPLNIARHHGVENKTHLILGGEAALWTEQTDSTSVDPRLWPRSAALAERLWAEPETSWRSFRTTDASSSRAIS</sequence>
<keyword evidence="4" id="KW-0732">Signal</keyword>
<organism evidence="7 8">
    <name type="scientific">Cotesia glomerata</name>
    <name type="common">Lepidopteran parasitic wasp</name>
    <name type="synonym">Apanteles glomeratus</name>
    <dbReference type="NCBI Taxonomy" id="32391"/>
    <lineage>
        <taxon>Eukaryota</taxon>
        <taxon>Metazoa</taxon>
        <taxon>Ecdysozoa</taxon>
        <taxon>Arthropoda</taxon>
        <taxon>Hexapoda</taxon>
        <taxon>Insecta</taxon>
        <taxon>Pterygota</taxon>
        <taxon>Neoptera</taxon>
        <taxon>Endopterygota</taxon>
        <taxon>Hymenoptera</taxon>
        <taxon>Apocrita</taxon>
        <taxon>Ichneumonoidea</taxon>
        <taxon>Braconidae</taxon>
        <taxon>Microgastrinae</taxon>
        <taxon>Cotesia</taxon>
    </lineage>
</organism>
<comment type="similarity">
    <text evidence="2">Belongs to the glycosyl hydrolase 20 family.</text>
</comment>
<protein>
    <recommendedName>
        <fullName evidence="3">beta-N-acetylhexosaminidase</fullName>
        <ecNumber evidence="3">3.2.1.52</ecNumber>
    </recommendedName>
</protein>
<keyword evidence="8" id="KW-1185">Reference proteome</keyword>
<proteinExistence type="inferred from homology"/>
<dbReference type="GO" id="GO:0005886">
    <property type="term" value="C:plasma membrane"/>
    <property type="evidence" value="ECO:0007669"/>
    <property type="project" value="TreeGrafter"/>
</dbReference>
<evidence type="ECO:0000256" key="4">
    <source>
        <dbReference type="ARBA" id="ARBA00022729"/>
    </source>
</evidence>